<comment type="caution">
    <text evidence="1">The sequence shown here is derived from an EMBL/GenBank/DDBJ whole genome shotgun (WGS) entry which is preliminary data.</text>
</comment>
<gene>
    <name evidence="1" type="ORF">O3P16_15960</name>
</gene>
<evidence type="ECO:0000313" key="2">
    <source>
        <dbReference type="Proteomes" id="UP001210231"/>
    </source>
</evidence>
<proteinExistence type="predicted"/>
<dbReference type="InterPro" id="IPR008969">
    <property type="entry name" value="CarboxyPept-like_regulatory"/>
</dbReference>
<reference evidence="1 2" key="1">
    <citation type="submission" date="2022-12" db="EMBL/GenBank/DDBJ databases">
        <title>Chitinophagaceae gen. sp. nov., a new member of the family Chitinophagaceae, isolated from soil in a chemical factory.</title>
        <authorList>
            <person name="Ke Z."/>
        </authorList>
    </citation>
    <scope>NUCLEOTIDE SEQUENCE [LARGE SCALE GENOMIC DNA]</scope>
    <source>
        <strain evidence="1 2">LY-5</strain>
    </source>
</reference>
<dbReference type="EMBL" id="JAQGEF010000027">
    <property type="protein sequence ID" value="MDA3616312.1"/>
    <property type="molecule type" value="Genomic_DNA"/>
</dbReference>
<evidence type="ECO:0000313" key="1">
    <source>
        <dbReference type="EMBL" id="MDA3616312.1"/>
    </source>
</evidence>
<name>A0ABT4UN98_9BACT</name>
<protein>
    <recommendedName>
        <fullName evidence="3">TonB-dependent receptor</fullName>
    </recommendedName>
</protein>
<evidence type="ECO:0008006" key="3">
    <source>
        <dbReference type="Google" id="ProtNLM"/>
    </source>
</evidence>
<accession>A0ABT4UN98</accession>
<dbReference type="SUPFAM" id="SSF49464">
    <property type="entry name" value="Carboxypeptidase regulatory domain-like"/>
    <property type="match status" value="1"/>
</dbReference>
<organism evidence="1 2">
    <name type="scientific">Polluticaenibacter yanchengensis</name>
    <dbReference type="NCBI Taxonomy" id="3014562"/>
    <lineage>
        <taxon>Bacteria</taxon>
        <taxon>Pseudomonadati</taxon>
        <taxon>Bacteroidota</taxon>
        <taxon>Chitinophagia</taxon>
        <taxon>Chitinophagales</taxon>
        <taxon>Chitinophagaceae</taxon>
        <taxon>Polluticaenibacter</taxon>
    </lineage>
</organism>
<sequence>MAKAQSPNKSKIIDAFDSSAIAYATIEAICNQQKIFTFTDINGFFLFNNLINCDTVNLEIRAVGYQPKVVKISLIALKSKTNYFSLTLNDSLPEVVVKAKTPISTNGDTTRFETGAFTNGYENNIGELIAKMPGFDVKPSGLITYNKKPIQHLLIDMDDLAGKSYGALTQTFPPKAVETVEVIQNYKDEEDIFENTGMGNVLVVNLKIKEAFKKQIFGNIEASTAAAAHLRIQGEAKLNYISKNIKLVSTAMYNNNGKVNNNGNRDNISNTVDKFGELYNIGNTISPQILHQSVPAYTQNHSSKLPLFFLQRFSAKLKANVRLPFQSDNFEQNEDKLLLIKQLNFVDTQTSSLHSRFVQHGATPEIKLQYNANEKLQINGQIKTGSFYNNANQTGTLQQERQFNSSKVKDNFYEAKVGLSALLPNRSAIRLSAYHKQQKQFSDFYTDNQKLVNFFFDNNNDLSTTNKQRTNFKESGIILDYKKKFKKININTSLNYSTEFTHFENNLILLNSMQQKLAQSSKDTVPDSKISRNFISAKLSESFRYGKLEITLNQELTSIYSKVTNLHNYSQITNNNLYFLPSANFVFKLNKNSQFQLNSSISNKLEPANTLIPGYRIRNFTSVNQGSFAFTNTLAKSVGVYFSSFTNKHNGTMLLAGITYNNMPLQYLGYQINSPALFLQQYSSSKLSTNMLMGNITYAKRFSSSSKLNISAHYLFQDNYVVISNLTNNTNMHNTNLEISWVQHFNHFKIQSKLSSMYFFQKMEIMENMSTNSTYSGELNLSYEVNKQSFVSVNYEPIYFYRNTKSVSNIHLLSCYAEWQMKNNKIRYFIKGNNFLNTKTMGQLSQSNVFYSSTQISIFSVGVAAGIKFNFGTRY</sequence>
<dbReference type="SUPFAM" id="SSF56935">
    <property type="entry name" value="Porins"/>
    <property type="match status" value="1"/>
</dbReference>
<dbReference type="RefSeq" id="WP_407032642.1">
    <property type="nucleotide sequence ID" value="NZ_JAQGEF010000027.1"/>
</dbReference>
<dbReference type="Proteomes" id="UP001210231">
    <property type="component" value="Unassembled WGS sequence"/>
</dbReference>
<keyword evidence="2" id="KW-1185">Reference proteome</keyword>